<accession>B8IB53</accession>
<reference evidence="1 2" key="1">
    <citation type="submission" date="2009-01" db="EMBL/GenBank/DDBJ databases">
        <title>Complete sequence of chromosome of Methylobacterium nodulans ORS 2060.</title>
        <authorList>
            <consortium name="US DOE Joint Genome Institute"/>
            <person name="Lucas S."/>
            <person name="Copeland A."/>
            <person name="Lapidus A."/>
            <person name="Glavina del Rio T."/>
            <person name="Dalin E."/>
            <person name="Tice H."/>
            <person name="Bruce D."/>
            <person name="Goodwin L."/>
            <person name="Pitluck S."/>
            <person name="Sims D."/>
            <person name="Brettin T."/>
            <person name="Detter J.C."/>
            <person name="Han C."/>
            <person name="Larimer F."/>
            <person name="Land M."/>
            <person name="Hauser L."/>
            <person name="Kyrpides N."/>
            <person name="Ivanova N."/>
            <person name="Marx C.J."/>
            <person name="Richardson P."/>
        </authorList>
    </citation>
    <scope>NUCLEOTIDE SEQUENCE [LARGE SCALE GENOMIC DNA]</scope>
    <source>
        <strain evidence="2">LMG 21967 / CNCM I-2342 / ORS 2060</strain>
    </source>
</reference>
<dbReference type="eggNOG" id="ENOG5033XZK">
    <property type="taxonomic scope" value="Bacteria"/>
</dbReference>
<name>B8IB53_METNO</name>
<dbReference type="STRING" id="460265.Mnod_0404"/>
<dbReference type="AlphaFoldDB" id="B8IB53"/>
<evidence type="ECO:0000313" key="1">
    <source>
        <dbReference type="EMBL" id="ACL55446.1"/>
    </source>
</evidence>
<gene>
    <name evidence="1" type="ordered locus">Mnod_0404</name>
</gene>
<sequence>MRTGSGAHPPVEGARGRRTSRVPHGLRFVRHRSAILIALALLTVPPGSAPARVLSDGDLASVARIKPLFVDVLNDVSQSAQRADLSGADSDCLRSTLRALLQISEELKGYESLITIEGELVDFGDDATLKSVLRFAVENALKILDIERRRLGELSDQCARYPLSAAKTRQALQFIDSTQAILRAVQPRL</sequence>
<organism evidence="1 2">
    <name type="scientific">Methylobacterium nodulans (strain LMG 21967 / CNCM I-2342 / ORS 2060)</name>
    <dbReference type="NCBI Taxonomy" id="460265"/>
    <lineage>
        <taxon>Bacteria</taxon>
        <taxon>Pseudomonadati</taxon>
        <taxon>Pseudomonadota</taxon>
        <taxon>Alphaproteobacteria</taxon>
        <taxon>Hyphomicrobiales</taxon>
        <taxon>Methylobacteriaceae</taxon>
        <taxon>Methylobacterium</taxon>
    </lineage>
</organism>
<proteinExistence type="predicted"/>
<dbReference type="EMBL" id="CP001349">
    <property type="protein sequence ID" value="ACL55446.1"/>
    <property type="molecule type" value="Genomic_DNA"/>
</dbReference>
<keyword evidence="2" id="KW-1185">Reference proteome</keyword>
<protein>
    <submittedName>
        <fullName evidence="1">Uncharacterized protein</fullName>
    </submittedName>
</protein>
<dbReference type="Proteomes" id="UP000008207">
    <property type="component" value="Chromosome"/>
</dbReference>
<dbReference type="KEGG" id="mno:Mnod_0404"/>
<evidence type="ECO:0000313" key="2">
    <source>
        <dbReference type="Proteomes" id="UP000008207"/>
    </source>
</evidence>
<dbReference type="HOGENOM" id="CLU_1530801_0_0_5"/>